<keyword evidence="1" id="KW-0106">Calcium</keyword>
<dbReference type="InterPro" id="IPR011992">
    <property type="entry name" value="EF-hand-dom_pair"/>
</dbReference>
<dbReference type="PROSITE" id="PS00018">
    <property type="entry name" value="EF_HAND_1"/>
    <property type="match status" value="1"/>
</dbReference>
<dbReference type="SUPFAM" id="SSF47473">
    <property type="entry name" value="EF-hand"/>
    <property type="match status" value="1"/>
</dbReference>
<evidence type="ECO:0000259" key="2">
    <source>
        <dbReference type="PROSITE" id="PS50222"/>
    </source>
</evidence>
<dbReference type="InterPro" id="IPR018247">
    <property type="entry name" value="EF_Hand_1_Ca_BS"/>
</dbReference>
<protein>
    <recommendedName>
        <fullName evidence="2">EF-hand domain-containing protein</fullName>
    </recommendedName>
</protein>
<dbReference type="PROSITE" id="PS50222">
    <property type="entry name" value="EF_HAND_2"/>
    <property type="match status" value="1"/>
</dbReference>
<keyword evidence="4" id="KW-1185">Reference proteome</keyword>
<sequence length="167" mass="17272">MRGPLSEQKRKVGEHMLQVIDHIFYVGEPLGRSEHAWGPVTYATVAESHAHLLPSISCPSDHLPLVIDFAFPAVPPAPAVAEPAAEVIAPTESAPEVIAPAAAAAPPAPEVIALAPAAAPPSPAISDEVLASYKKAFSAFDKDGSGAVCVSELNEILSELAVSESKI</sequence>
<dbReference type="Gene3D" id="3.60.10.10">
    <property type="entry name" value="Endonuclease/exonuclease/phosphatase"/>
    <property type="match status" value="1"/>
</dbReference>
<dbReference type="Gene3D" id="1.10.238.10">
    <property type="entry name" value="EF-hand"/>
    <property type="match status" value="1"/>
</dbReference>
<dbReference type="Proteomes" id="UP000037460">
    <property type="component" value="Unassembled WGS sequence"/>
</dbReference>
<dbReference type="AlphaFoldDB" id="A0A0M0JXW3"/>
<dbReference type="EMBL" id="JWZX01002078">
    <property type="protein sequence ID" value="KOO31147.1"/>
    <property type="molecule type" value="Genomic_DNA"/>
</dbReference>
<proteinExistence type="predicted"/>
<evidence type="ECO:0000313" key="3">
    <source>
        <dbReference type="EMBL" id="KOO31147.1"/>
    </source>
</evidence>
<dbReference type="GO" id="GO:0005509">
    <property type="term" value="F:calcium ion binding"/>
    <property type="evidence" value="ECO:0007669"/>
    <property type="project" value="InterPro"/>
</dbReference>
<gene>
    <name evidence="3" type="ORF">Ctob_014666</name>
</gene>
<organism evidence="3 4">
    <name type="scientific">Chrysochromulina tobinii</name>
    <dbReference type="NCBI Taxonomy" id="1460289"/>
    <lineage>
        <taxon>Eukaryota</taxon>
        <taxon>Haptista</taxon>
        <taxon>Haptophyta</taxon>
        <taxon>Prymnesiophyceae</taxon>
        <taxon>Prymnesiales</taxon>
        <taxon>Chrysochromulinaceae</taxon>
        <taxon>Chrysochromulina</taxon>
    </lineage>
</organism>
<feature type="domain" description="EF-hand" evidence="2">
    <location>
        <begin position="128"/>
        <end position="163"/>
    </location>
</feature>
<dbReference type="InterPro" id="IPR002048">
    <property type="entry name" value="EF_hand_dom"/>
</dbReference>
<comment type="caution">
    <text evidence="3">The sequence shown here is derived from an EMBL/GenBank/DDBJ whole genome shotgun (WGS) entry which is preliminary data.</text>
</comment>
<evidence type="ECO:0000313" key="4">
    <source>
        <dbReference type="Proteomes" id="UP000037460"/>
    </source>
</evidence>
<reference evidence="4" key="1">
    <citation type="journal article" date="2015" name="PLoS Genet.">
        <title>Genome Sequence and Transcriptome Analyses of Chrysochromulina tobin: Metabolic Tools for Enhanced Algal Fitness in the Prominent Order Prymnesiales (Haptophyceae).</title>
        <authorList>
            <person name="Hovde B.T."/>
            <person name="Deodato C.R."/>
            <person name="Hunsperger H.M."/>
            <person name="Ryken S.A."/>
            <person name="Yost W."/>
            <person name="Jha R.K."/>
            <person name="Patterson J."/>
            <person name="Monnat R.J. Jr."/>
            <person name="Barlow S.B."/>
            <person name="Starkenburg S.R."/>
            <person name="Cattolico R.A."/>
        </authorList>
    </citation>
    <scope>NUCLEOTIDE SEQUENCE</scope>
    <source>
        <strain evidence="4">CCMP291</strain>
    </source>
</reference>
<dbReference type="InterPro" id="IPR036691">
    <property type="entry name" value="Endo/exonu/phosph_ase_sf"/>
</dbReference>
<name>A0A0M0JXW3_9EUKA</name>
<evidence type="ECO:0000256" key="1">
    <source>
        <dbReference type="ARBA" id="ARBA00022837"/>
    </source>
</evidence>
<accession>A0A0M0JXW3</accession>